<dbReference type="Pfam" id="PF07508">
    <property type="entry name" value="Recombinase"/>
    <property type="match status" value="1"/>
</dbReference>
<organism evidence="2 3">
    <name type="scientific">Thermoactinomyces daqus</name>
    <dbReference type="NCBI Taxonomy" id="1329516"/>
    <lineage>
        <taxon>Bacteria</taxon>
        <taxon>Bacillati</taxon>
        <taxon>Bacillota</taxon>
        <taxon>Bacilli</taxon>
        <taxon>Bacillales</taxon>
        <taxon>Thermoactinomycetaceae</taxon>
        <taxon>Thermoactinomyces</taxon>
    </lineage>
</organism>
<comment type="caution">
    <text evidence="2">The sequence shown here is derived from an EMBL/GenBank/DDBJ whole genome shotgun (WGS) entry which is preliminary data.</text>
</comment>
<dbReference type="Gene3D" id="3.90.1750.20">
    <property type="entry name" value="Putative Large Serine Recombinase, Chain B, Domain 2"/>
    <property type="match status" value="1"/>
</dbReference>
<name>A0A7W2AJL0_9BACL</name>
<dbReference type="InterPro" id="IPR011109">
    <property type="entry name" value="DNA_bind_recombinase_dom"/>
</dbReference>
<dbReference type="AlphaFoldDB" id="A0A7W2AJL0"/>
<accession>A0A7W2AJL0</accession>
<dbReference type="OrthoDB" id="9797501at2"/>
<feature type="domain" description="Recombinase" evidence="1">
    <location>
        <begin position="5"/>
        <end position="40"/>
    </location>
</feature>
<evidence type="ECO:0000313" key="3">
    <source>
        <dbReference type="Proteomes" id="UP000530514"/>
    </source>
</evidence>
<dbReference type="EMBL" id="JACEIP010000043">
    <property type="protein sequence ID" value="MBA4544515.1"/>
    <property type="molecule type" value="Genomic_DNA"/>
</dbReference>
<keyword evidence="3" id="KW-1185">Reference proteome</keyword>
<dbReference type="InterPro" id="IPR038109">
    <property type="entry name" value="DNA_bind_recomb_sf"/>
</dbReference>
<dbReference type="Proteomes" id="UP000530514">
    <property type="component" value="Unassembled WGS sequence"/>
</dbReference>
<dbReference type="RefSeq" id="WP_160173922.1">
    <property type="nucleotide sequence ID" value="NZ_JACEIP010000043.1"/>
</dbReference>
<protein>
    <submittedName>
        <fullName evidence="2">Recombinase family protein</fullName>
    </submittedName>
</protein>
<proteinExistence type="predicted"/>
<dbReference type="GO" id="GO:0000150">
    <property type="term" value="F:DNA strand exchange activity"/>
    <property type="evidence" value="ECO:0007669"/>
    <property type="project" value="InterPro"/>
</dbReference>
<evidence type="ECO:0000313" key="2">
    <source>
        <dbReference type="EMBL" id="MBA4544515.1"/>
    </source>
</evidence>
<evidence type="ECO:0000259" key="1">
    <source>
        <dbReference type="Pfam" id="PF07508"/>
    </source>
</evidence>
<sequence length="41" mass="5011">MQINEEEAQVVRQKFDWYTKGGWGFKRITSELNRRNIKPKK</sequence>
<gene>
    <name evidence="2" type="ORF">H1164_16925</name>
</gene>
<reference evidence="2 3" key="1">
    <citation type="submission" date="2020-07" db="EMBL/GenBank/DDBJ databases">
        <authorList>
            <person name="Feng H."/>
        </authorList>
    </citation>
    <scope>NUCLEOTIDE SEQUENCE [LARGE SCALE GENOMIC DNA]</scope>
    <source>
        <strain evidence="3">s-11</strain>
    </source>
</reference>
<dbReference type="GO" id="GO:0003677">
    <property type="term" value="F:DNA binding"/>
    <property type="evidence" value="ECO:0007669"/>
    <property type="project" value="InterPro"/>
</dbReference>